<dbReference type="OMA" id="MEITTTY"/>
<dbReference type="OrthoDB" id="188186at2759"/>
<dbReference type="GO" id="GO:0006260">
    <property type="term" value="P:DNA replication"/>
    <property type="evidence" value="ECO:0007669"/>
    <property type="project" value="InterPro"/>
</dbReference>
<keyword evidence="6" id="KW-1185">Reference proteome</keyword>
<dbReference type="GO" id="GO:0005662">
    <property type="term" value="C:DNA replication factor A complex"/>
    <property type="evidence" value="ECO:0007669"/>
    <property type="project" value="TreeGrafter"/>
</dbReference>
<dbReference type="EMBL" id="KQ965745">
    <property type="protein sequence ID" value="KXS17710.1"/>
    <property type="molecule type" value="Genomic_DNA"/>
</dbReference>
<comment type="subcellular location">
    <subcellularLocation>
        <location evidence="1">Nucleus</location>
    </subcellularLocation>
</comment>
<comment type="similarity">
    <text evidence="2">Belongs to the replication factor A protein 3 family.</text>
</comment>
<gene>
    <name evidence="5" type="ORF">M427DRAFT_54306</name>
</gene>
<proteinExistence type="inferred from homology"/>
<dbReference type="STRING" id="1344416.A0A139ALR9"/>
<dbReference type="Gene3D" id="2.40.50.140">
    <property type="entry name" value="Nucleic acid-binding proteins"/>
    <property type="match status" value="1"/>
</dbReference>
<dbReference type="AlphaFoldDB" id="A0A139ALR9"/>
<dbReference type="InterPro" id="IPR012340">
    <property type="entry name" value="NA-bd_OB-fold"/>
</dbReference>
<dbReference type="GO" id="GO:0035861">
    <property type="term" value="C:site of double-strand break"/>
    <property type="evidence" value="ECO:0007669"/>
    <property type="project" value="TreeGrafter"/>
</dbReference>
<feature type="region of interest" description="Disordered" evidence="4">
    <location>
        <begin position="1"/>
        <end position="20"/>
    </location>
</feature>
<name>A0A139ALR9_GONPJ</name>
<evidence type="ECO:0000256" key="3">
    <source>
        <dbReference type="ARBA" id="ARBA00023242"/>
    </source>
</evidence>
<accession>A0A139ALR9</accession>
<keyword evidence="3" id="KW-0539">Nucleus</keyword>
<dbReference type="GO" id="GO:0003697">
    <property type="term" value="F:single-stranded DNA binding"/>
    <property type="evidence" value="ECO:0007669"/>
    <property type="project" value="TreeGrafter"/>
</dbReference>
<reference evidence="5 6" key="1">
    <citation type="journal article" date="2015" name="Genome Biol. Evol.">
        <title>Phylogenomic analyses indicate that early fungi evolved digesting cell walls of algal ancestors of land plants.</title>
        <authorList>
            <person name="Chang Y."/>
            <person name="Wang S."/>
            <person name="Sekimoto S."/>
            <person name="Aerts A.L."/>
            <person name="Choi C."/>
            <person name="Clum A."/>
            <person name="LaButti K.M."/>
            <person name="Lindquist E.A."/>
            <person name="Yee Ngan C."/>
            <person name="Ohm R.A."/>
            <person name="Salamov A.A."/>
            <person name="Grigoriev I.V."/>
            <person name="Spatafora J.W."/>
            <person name="Berbee M.L."/>
        </authorList>
    </citation>
    <scope>NUCLEOTIDE SEQUENCE [LARGE SCALE GENOMIC DNA]</scope>
    <source>
        <strain evidence="5 6">JEL478</strain>
    </source>
</reference>
<dbReference type="GO" id="GO:0006284">
    <property type="term" value="P:base-excision repair"/>
    <property type="evidence" value="ECO:0007669"/>
    <property type="project" value="TreeGrafter"/>
</dbReference>
<dbReference type="Proteomes" id="UP000070544">
    <property type="component" value="Unassembled WGS sequence"/>
</dbReference>
<dbReference type="SUPFAM" id="SSF50249">
    <property type="entry name" value="Nucleic acid-binding proteins"/>
    <property type="match status" value="1"/>
</dbReference>
<dbReference type="InterPro" id="IPR013970">
    <property type="entry name" value="Rfa2"/>
</dbReference>
<dbReference type="GO" id="GO:0006289">
    <property type="term" value="P:nucleotide-excision repair"/>
    <property type="evidence" value="ECO:0007669"/>
    <property type="project" value="TreeGrafter"/>
</dbReference>
<evidence type="ECO:0000256" key="4">
    <source>
        <dbReference type="SAM" id="MobiDB-lite"/>
    </source>
</evidence>
<dbReference type="Pfam" id="PF08661">
    <property type="entry name" value="Rep_fac-A_3"/>
    <property type="match status" value="1"/>
</dbReference>
<evidence type="ECO:0000256" key="1">
    <source>
        <dbReference type="ARBA" id="ARBA00004123"/>
    </source>
</evidence>
<evidence type="ECO:0000313" key="5">
    <source>
        <dbReference type="EMBL" id="KXS17710.1"/>
    </source>
</evidence>
<dbReference type="GO" id="GO:0006298">
    <property type="term" value="P:mismatch repair"/>
    <property type="evidence" value="ECO:0007669"/>
    <property type="project" value="TreeGrafter"/>
</dbReference>
<dbReference type="PANTHER" id="PTHR15114:SF1">
    <property type="entry name" value="REPLICATION PROTEIN A 14 KDA SUBUNIT"/>
    <property type="match status" value="1"/>
</dbReference>
<feature type="compositionally biased region" description="Gly residues" evidence="4">
    <location>
        <begin position="1"/>
        <end position="12"/>
    </location>
</feature>
<evidence type="ECO:0000313" key="6">
    <source>
        <dbReference type="Proteomes" id="UP000070544"/>
    </source>
</evidence>
<dbReference type="GO" id="GO:0000724">
    <property type="term" value="P:double-strand break repair via homologous recombination"/>
    <property type="evidence" value="ECO:0007669"/>
    <property type="project" value="TreeGrafter"/>
</dbReference>
<protein>
    <submittedName>
        <fullName evidence="5">Replication factor A protein 3</fullName>
    </submittedName>
</protein>
<dbReference type="PANTHER" id="PTHR15114">
    <property type="entry name" value="REPLICATION PROTEIN A3"/>
    <property type="match status" value="1"/>
</dbReference>
<organism evidence="5 6">
    <name type="scientific">Gonapodya prolifera (strain JEL478)</name>
    <name type="common">Monoblepharis prolifera</name>
    <dbReference type="NCBI Taxonomy" id="1344416"/>
    <lineage>
        <taxon>Eukaryota</taxon>
        <taxon>Fungi</taxon>
        <taxon>Fungi incertae sedis</taxon>
        <taxon>Chytridiomycota</taxon>
        <taxon>Chytridiomycota incertae sedis</taxon>
        <taxon>Monoblepharidomycetes</taxon>
        <taxon>Monoblepharidales</taxon>
        <taxon>Gonapodyaceae</taxon>
        <taxon>Gonapodya</taxon>
    </lineage>
</organism>
<sequence length="116" mass="12433">MSFTVAGGGGSGDRPTPRINSAMLAQHRNSTVKLVGRLVSTGTSALTLEASDHGQVTIATLSQGHGYTTFVEITGQVSADARSVREMQVYNLGENFDLDGYDHMVQLTRKFPELFG</sequence>
<dbReference type="CDD" id="cd04479">
    <property type="entry name" value="RPA3"/>
    <property type="match status" value="1"/>
</dbReference>
<dbReference type="GO" id="GO:0003684">
    <property type="term" value="F:damaged DNA binding"/>
    <property type="evidence" value="ECO:0007669"/>
    <property type="project" value="TreeGrafter"/>
</dbReference>
<evidence type="ECO:0000256" key="2">
    <source>
        <dbReference type="ARBA" id="ARBA00009761"/>
    </source>
</evidence>